<evidence type="ECO:0000313" key="2">
    <source>
        <dbReference type="EMBL" id="QHO68880.1"/>
    </source>
</evidence>
<gene>
    <name evidence="2" type="ORF">BHD05_03710</name>
</gene>
<keyword evidence="3" id="KW-1185">Reference proteome</keyword>
<feature type="signal peptide" evidence="1">
    <location>
        <begin position="1"/>
        <end position="16"/>
    </location>
</feature>
<reference evidence="2 3" key="1">
    <citation type="submission" date="2016-09" db="EMBL/GenBank/DDBJ databases">
        <title>Complete genome sequence of microbes from the polar regions.</title>
        <authorList>
            <person name="Liao L."/>
            <person name="Chen B."/>
        </authorList>
    </citation>
    <scope>NUCLEOTIDE SEQUENCE [LARGE SCALE GENOMIC DNA]</scope>
    <source>
        <strain evidence="2 3">ZS314</strain>
    </source>
</reference>
<feature type="chain" id="PRO_5038756464" evidence="1">
    <location>
        <begin position="17"/>
        <end position="77"/>
    </location>
</feature>
<evidence type="ECO:0000256" key="1">
    <source>
        <dbReference type="SAM" id="SignalP"/>
    </source>
</evidence>
<sequence>MPALHAFAMISSNGFAATSSVASTAISALEAERAQLFGDASSTSRGMGVANYADSIVTVSGTLSGARCNRQFIPAHT</sequence>
<dbReference type="EMBL" id="CP017146">
    <property type="protein sequence ID" value="QHO68880.1"/>
    <property type="molecule type" value="Genomic_DNA"/>
</dbReference>
<dbReference type="AlphaFoldDB" id="A0A7L5AER0"/>
<protein>
    <submittedName>
        <fullName evidence="2">Uncharacterized protein</fullName>
    </submittedName>
</protein>
<dbReference type="Proteomes" id="UP000464507">
    <property type="component" value="Chromosome"/>
</dbReference>
<organism evidence="2 3">
    <name type="scientific">Marisediminicola antarctica</name>
    <dbReference type="NCBI Taxonomy" id="674079"/>
    <lineage>
        <taxon>Bacteria</taxon>
        <taxon>Bacillati</taxon>
        <taxon>Actinomycetota</taxon>
        <taxon>Actinomycetes</taxon>
        <taxon>Micrococcales</taxon>
        <taxon>Microbacteriaceae</taxon>
        <taxon>Marisediminicola</taxon>
    </lineage>
</organism>
<dbReference type="KEGG" id="mant:BHD05_03710"/>
<accession>A0A7L5AER0</accession>
<evidence type="ECO:0000313" key="3">
    <source>
        <dbReference type="Proteomes" id="UP000464507"/>
    </source>
</evidence>
<name>A0A7L5AER0_9MICO</name>
<proteinExistence type="predicted"/>
<keyword evidence="1" id="KW-0732">Signal</keyword>